<dbReference type="Proteomes" id="UP001596328">
    <property type="component" value="Unassembled WGS sequence"/>
</dbReference>
<gene>
    <name evidence="1" type="ORF">ACFQE1_17850</name>
</gene>
<dbReference type="EMBL" id="JBHSWU010000947">
    <property type="protein sequence ID" value="MFC6726194.1"/>
    <property type="molecule type" value="Genomic_DNA"/>
</dbReference>
<protein>
    <submittedName>
        <fullName evidence="1">DUF2267 domain-containing protein</fullName>
    </submittedName>
</protein>
<accession>A0ABD5S3B2</accession>
<dbReference type="Pfam" id="PF10025">
    <property type="entry name" value="DUF2267"/>
    <property type="match status" value="1"/>
</dbReference>
<evidence type="ECO:0000313" key="1">
    <source>
        <dbReference type="EMBL" id="MFC6726194.1"/>
    </source>
</evidence>
<dbReference type="Gene3D" id="1.10.490.110">
    <property type="entry name" value="Uncharacterized conserved protein DUF2267"/>
    <property type="match status" value="1"/>
</dbReference>
<organism evidence="1 2">
    <name type="scientific">Halobium palmae</name>
    <dbReference type="NCBI Taxonomy" id="1776492"/>
    <lineage>
        <taxon>Archaea</taxon>
        <taxon>Methanobacteriati</taxon>
        <taxon>Methanobacteriota</taxon>
        <taxon>Stenosarchaea group</taxon>
        <taxon>Halobacteria</taxon>
        <taxon>Halobacteriales</taxon>
        <taxon>Haloferacaceae</taxon>
        <taxon>Halobium</taxon>
    </lineage>
</organism>
<proteinExistence type="predicted"/>
<feature type="non-terminal residue" evidence="1">
    <location>
        <position position="63"/>
    </location>
</feature>
<dbReference type="InterPro" id="IPR018727">
    <property type="entry name" value="DUF2267"/>
</dbReference>
<comment type="caution">
    <text evidence="1">The sequence shown here is derived from an EMBL/GenBank/DDBJ whole genome shotgun (WGS) entry which is preliminary data.</text>
</comment>
<reference evidence="1 2" key="1">
    <citation type="journal article" date="2019" name="Int. J. Syst. Evol. Microbiol.">
        <title>The Global Catalogue of Microorganisms (GCM) 10K type strain sequencing project: providing services to taxonomists for standard genome sequencing and annotation.</title>
        <authorList>
            <consortium name="The Broad Institute Genomics Platform"/>
            <consortium name="The Broad Institute Genome Sequencing Center for Infectious Disease"/>
            <person name="Wu L."/>
            <person name="Ma J."/>
        </authorList>
    </citation>
    <scope>NUCLEOTIDE SEQUENCE [LARGE SCALE GENOMIC DNA]</scope>
    <source>
        <strain evidence="1 2">NBRC 111368</strain>
    </source>
</reference>
<evidence type="ECO:0000313" key="2">
    <source>
        <dbReference type="Proteomes" id="UP001596328"/>
    </source>
</evidence>
<sequence length="63" mass="6551">MNVETYVRKVQEESVDLDSEAKVFSASEATLSVLSRRITGGQAAGLADRLPEGLAVAVTAADG</sequence>
<dbReference type="InterPro" id="IPR038282">
    <property type="entry name" value="DUF2267_sf"/>
</dbReference>
<keyword evidence="2" id="KW-1185">Reference proteome</keyword>
<dbReference type="AlphaFoldDB" id="A0ABD5S3B2"/>
<name>A0ABD5S3B2_9EURY</name>